<protein>
    <recommendedName>
        <fullName evidence="1">Reverse transcriptase zinc-binding domain-containing protein</fullName>
    </recommendedName>
</protein>
<dbReference type="EMBL" id="JRKL02002307">
    <property type="protein sequence ID" value="KAF3959544.1"/>
    <property type="molecule type" value="Genomic_DNA"/>
</dbReference>
<accession>A0A8J4R4W9</accession>
<comment type="caution">
    <text evidence="2">The sequence shown here is derived from an EMBL/GenBank/DDBJ whole genome shotgun (WGS) entry which is preliminary data.</text>
</comment>
<gene>
    <name evidence="2" type="ORF">CMV_015649</name>
</gene>
<proteinExistence type="predicted"/>
<name>A0A8J4R4W9_9ROSI</name>
<evidence type="ECO:0000313" key="3">
    <source>
        <dbReference type="Proteomes" id="UP000737018"/>
    </source>
</evidence>
<dbReference type="OrthoDB" id="1938625at2759"/>
<dbReference type="Proteomes" id="UP000737018">
    <property type="component" value="Unassembled WGS sequence"/>
</dbReference>
<dbReference type="Pfam" id="PF13966">
    <property type="entry name" value="zf-RVT"/>
    <property type="match status" value="1"/>
</dbReference>
<evidence type="ECO:0000259" key="1">
    <source>
        <dbReference type="Pfam" id="PF13966"/>
    </source>
</evidence>
<dbReference type="InterPro" id="IPR026960">
    <property type="entry name" value="RVT-Znf"/>
</dbReference>
<feature type="domain" description="Reverse transcriptase zinc-binding" evidence="1">
    <location>
        <begin position="2"/>
        <end position="52"/>
    </location>
</feature>
<reference evidence="2" key="1">
    <citation type="submission" date="2020-03" db="EMBL/GenBank/DDBJ databases">
        <title>Castanea mollissima Vanexum genome sequencing.</title>
        <authorList>
            <person name="Staton M."/>
        </authorList>
    </citation>
    <scope>NUCLEOTIDE SEQUENCE</scope>
    <source>
        <tissue evidence="2">Leaf</tissue>
    </source>
</reference>
<organism evidence="2 3">
    <name type="scientific">Castanea mollissima</name>
    <name type="common">Chinese chestnut</name>
    <dbReference type="NCBI Taxonomy" id="60419"/>
    <lineage>
        <taxon>Eukaryota</taxon>
        <taxon>Viridiplantae</taxon>
        <taxon>Streptophyta</taxon>
        <taxon>Embryophyta</taxon>
        <taxon>Tracheophyta</taxon>
        <taxon>Spermatophyta</taxon>
        <taxon>Magnoliopsida</taxon>
        <taxon>eudicotyledons</taxon>
        <taxon>Gunneridae</taxon>
        <taxon>Pentapetalae</taxon>
        <taxon>rosids</taxon>
        <taxon>fabids</taxon>
        <taxon>Fagales</taxon>
        <taxon>Fagaceae</taxon>
        <taxon>Castanea</taxon>
    </lineage>
</organism>
<evidence type="ECO:0000313" key="2">
    <source>
        <dbReference type="EMBL" id="KAF3959544.1"/>
    </source>
</evidence>
<dbReference type="AlphaFoldDB" id="A0A8J4R4W9"/>
<keyword evidence="3" id="KW-1185">Reference proteome</keyword>
<sequence length="185" mass="21634">MHLWRIAFNLLPTKDQLSEFSPSSDTSCPLYNVEAESALHLFTQCHIARATWFGNQWNLRIDRWHVQSLTQLIEFFIDPPSSLELDKEQRDEFLLFGALTLDMIWRWRNKVVNERSLPVEGQVIRSLQKLFLEHWWPKVPVLTRVPTRSSARWCCPNQEESLGAITVEGATVRVSLLPLLTFPKY</sequence>